<feature type="region of interest" description="Disordered" evidence="1">
    <location>
        <begin position="245"/>
        <end position="271"/>
    </location>
</feature>
<dbReference type="EMBL" id="JAFBMS010000068">
    <property type="protein sequence ID" value="KAG9338337.1"/>
    <property type="molecule type" value="Genomic_DNA"/>
</dbReference>
<gene>
    <name evidence="2" type="ORF">JZ751_025894</name>
</gene>
<dbReference type="Proteomes" id="UP000824540">
    <property type="component" value="Unassembled WGS sequence"/>
</dbReference>
<organism evidence="2 3">
    <name type="scientific">Albula glossodonta</name>
    <name type="common">roundjaw bonefish</name>
    <dbReference type="NCBI Taxonomy" id="121402"/>
    <lineage>
        <taxon>Eukaryota</taxon>
        <taxon>Metazoa</taxon>
        <taxon>Chordata</taxon>
        <taxon>Craniata</taxon>
        <taxon>Vertebrata</taxon>
        <taxon>Euteleostomi</taxon>
        <taxon>Actinopterygii</taxon>
        <taxon>Neopterygii</taxon>
        <taxon>Teleostei</taxon>
        <taxon>Albuliformes</taxon>
        <taxon>Albulidae</taxon>
        <taxon>Albula</taxon>
    </lineage>
</organism>
<name>A0A8T2NPN2_9TELE</name>
<evidence type="ECO:0000313" key="2">
    <source>
        <dbReference type="EMBL" id="KAG9338337.1"/>
    </source>
</evidence>
<dbReference type="AlphaFoldDB" id="A0A8T2NPN2"/>
<accession>A0A8T2NPN2</accession>
<sequence length="452" mass="50391">MNPCERGTELYDGVSLCACRPPFPSLGRNISGKQSSGECYVTQLLTIPVIKIEVEMGSFVREEKSCDRGAAEGSSHIVIRSELHQHPLWLAQLSTASPRDFASNGQGWAVLNRAALEKLSVNFLFKVLAVVLGSLVLDISTLTQWESTAQPGNIIFSHRQIKEIIQSLKTQVKSASRVTQWPLPPPPFAPGSASSRKEKEGLSLRFDIFHGISQPALLCSDQTDTSNNGCDEAPGVGEPAISSCSVTEEVKADRGGGGEERMGWGKGRGQHSPHLVRDGFTLVPLWGGCLLVHEAQHVDFSFLQQHRHYVNAREREKERERTVEGETKLTDISEGLSQAHNTSQAKPTCLYLPRDKTRTDTLAFFALEARSLSTQSICLNVLMPSLPKTVSPVRIKYRYLLRYTQHPRFLFHKTEEHKCCCVVQSFYEGETRRERQRRPLSEPKSSELTSHL</sequence>
<comment type="caution">
    <text evidence="2">The sequence shown here is derived from an EMBL/GenBank/DDBJ whole genome shotgun (WGS) entry which is preliminary data.</text>
</comment>
<proteinExistence type="predicted"/>
<keyword evidence="3" id="KW-1185">Reference proteome</keyword>
<feature type="compositionally biased region" description="Basic and acidic residues" evidence="1">
    <location>
        <begin position="248"/>
        <end position="263"/>
    </location>
</feature>
<evidence type="ECO:0000256" key="1">
    <source>
        <dbReference type="SAM" id="MobiDB-lite"/>
    </source>
</evidence>
<feature type="compositionally biased region" description="Basic and acidic residues" evidence="1">
    <location>
        <begin position="432"/>
        <end position="445"/>
    </location>
</feature>
<reference evidence="2" key="1">
    <citation type="thesis" date="2021" institute="BYU ScholarsArchive" country="Provo, UT, USA">
        <title>Applications of and Algorithms for Genome Assembly and Genomic Analyses with an Emphasis on Marine Teleosts.</title>
        <authorList>
            <person name="Pickett B.D."/>
        </authorList>
    </citation>
    <scope>NUCLEOTIDE SEQUENCE</scope>
    <source>
        <strain evidence="2">HI-2016</strain>
    </source>
</reference>
<evidence type="ECO:0000313" key="3">
    <source>
        <dbReference type="Proteomes" id="UP000824540"/>
    </source>
</evidence>
<feature type="region of interest" description="Disordered" evidence="1">
    <location>
        <begin position="432"/>
        <end position="452"/>
    </location>
</feature>
<protein>
    <submittedName>
        <fullName evidence="2">Uncharacterized protein</fullName>
    </submittedName>
</protein>